<name>A0A4Q9PS10_9APHY</name>
<accession>A0A4Q9PS10</accession>
<protein>
    <submittedName>
        <fullName evidence="1">Uncharacterized protein</fullName>
    </submittedName>
</protein>
<proteinExistence type="predicted"/>
<keyword evidence="2" id="KW-1185">Reference proteome</keyword>
<dbReference type="Proteomes" id="UP000292082">
    <property type="component" value="Unassembled WGS sequence"/>
</dbReference>
<gene>
    <name evidence="1" type="ORF">BD310DRAFT_564271</name>
</gene>
<organism evidence="1 2">
    <name type="scientific">Dichomitus squalens</name>
    <dbReference type="NCBI Taxonomy" id="114155"/>
    <lineage>
        <taxon>Eukaryota</taxon>
        <taxon>Fungi</taxon>
        <taxon>Dikarya</taxon>
        <taxon>Basidiomycota</taxon>
        <taxon>Agaricomycotina</taxon>
        <taxon>Agaricomycetes</taxon>
        <taxon>Polyporales</taxon>
        <taxon>Polyporaceae</taxon>
        <taxon>Dichomitus</taxon>
    </lineage>
</organism>
<dbReference type="AlphaFoldDB" id="A0A4Q9PS10"/>
<reference evidence="1 2" key="1">
    <citation type="submission" date="2019-01" db="EMBL/GenBank/DDBJ databases">
        <title>Draft genome sequences of three monokaryotic isolates of the white-rot basidiomycete fungus Dichomitus squalens.</title>
        <authorList>
            <consortium name="DOE Joint Genome Institute"/>
            <person name="Lopez S.C."/>
            <person name="Andreopoulos B."/>
            <person name="Pangilinan J."/>
            <person name="Lipzen A."/>
            <person name="Riley R."/>
            <person name="Ahrendt S."/>
            <person name="Ng V."/>
            <person name="Barry K."/>
            <person name="Daum C."/>
            <person name="Grigoriev I.V."/>
            <person name="Hilden K.S."/>
            <person name="Makela M.R."/>
            <person name="de Vries R.P."/>
        </authorList>
    </citation>
    <scope>NUCLEOTIDE SEQUENCE [LARGE SCALE GENOMIC DNA]</scope>
    <source>
        <strain evidence="1 2">CBS 464.89</strain>
    </source>
</reference>
<dbReference type="EMBL" id="ML145140">
    <property type="protein sequence ID" value="TBU57202.1"/>
    <property type="molecule type" value="Genomic_DNA"/>
</dbReference>
<evidence type="ECO:0000313" key="1">
    <source>
        <dbReference type="EMBL" id="TBU57202.1"/>
    </source>
</evidence>
<evidence type="ECO:0000313" key="2">
    <source>
        <dbReference type="Proteomes" id="UP000292082"/>
    </source>
</evidence>
<sequence length="76" mass="8422">MLLQRLSALFLMKSTGITGTSVRRCMSSRPFFFCSSRSAISPQPSSEVLPLYGTSPKHVRAITYLNSAHLTTPYPQ</sequence>